<dbReference type="AlphaFoldDB" id="Q3ATJ9"/>
<dbReference type="InterPro" id="IPR011856">
    <property type="entry name" value="tRNA_endonuc-like_dom_sf"/>
</dbReference>
<dbReference type="Pfam" id="PF17761">
    <property type="entry name" value="DUF1016_N"/>
    <property type="match status" value="1"/>
</dbReference>
<reference evidence="4" key="1">
    <citation type="submission" date="2005-08" db="EMBL/GenBank/DDBJ databases">
        <title>Complete sequence of Chlorobium chlorochromatii CaD3.</title>
        <authorList>
            <person name="Copeland A."/>
            <person name="Lucas S."/>
            <person name="Lapidus A."/>
            <person name="Barry K."/>
            <person name="Detter J.C."/>
            <person name="Glavina T."/>
            <person name="Hammon N."/>
            <person name="Israni S."/>
            <person name="Pitluck S."/>
            <person name="Bryant D."/>
            <person name="Schmutz J."/>
            <person name="Larimer F."/>
            <person name="Land M."/>
            <person name="Kyrpides N."/>
            <person name="Ivanova N."/>
            <person name="Richardson P."/>
        </authorList>
    </citation>
    <scope>NUCLEOTIDE SEQUENCE [LARGE SCALE GENOMIC DNA]</scope>
    <source>
        <strain evidence="4">CaD3</strain>
    </source>
</reference>
<name>Q3ATJ9_CHLCH</name>
<evidence type="ECO:0000259" key="3">
    <source>
        <dbReference type="Pfam" id="PF17761"/>
    </source>
</evidence>
<feature type="domain" description="YhcG N-terminal" evidence="3">
    <location>
        <begin position="3"/>
        <end position="133"/>
    </location>
</feature>
<dbReference type="Gene3D" id="3.40.1350.10">
    <property type="match status" value="1"/>
</dbReference>
<feature type="domain" description="YhcG PDDEXK nuclease" evidence="2">
    <location>
        <begin position="159"/>
        <end position="310"/>
    </location>
</feature>
<evidence type="ECO:0000313" key="4">
    <source>
        <dbReference type="EMBL" id="ABB27676.1"/>
    </source>
</evidence>
<dbReference type="HOGENOM" id="CLU_046640_1_1_10"/>
<dbReference type="PANTHER" id="PTHR30547:SF5">
    <property type="entry name" value="NUCLEASE YHCG-RELATED"/>
    <property type="match status" value="1"/>
</dbReference>
<dbReference type="KEGG" id="cch:Cag_0403"/>
<sequence>MGKSEQRYGKQLISVLSAQLTQKYGSGFSVTNLKYFRTFYVTYPDRFDTIGYPMGSQLPQEEKSRPLGDQLPEAEKSYPIGSGFSPQLTWSHYRALMRVQNEKAREFYENEAIDGGWDKRTLERQIHTQYYERCLHSQQPEKIIAEGRKLQKEVPLATDILKNPYVLEFLGYPNFAELRESDVERAIITHLQRFLLELGNGFAFVARQKHIRIDEDDRFIDLVFYHCRLKFYLLIDLKLGKLTHADVGQMDGYVRMFDGLFTALDDNPTIGLILCTEKCDTVARYSVLNDRKQIFASKYLPSLPSEEQLQIEIEKERRLIEAALEEQKACKHE</sequence>
<proteinExistence type="predicted"/>
<dbReference type="EMBL" id="CP000108">
    <property type="protein sequence ID" value="ABB27676.1"/>
    <property type="molecule type" value="Genomic_DNA"/>
</dbReference>
<dbReference type="InterPro" id="IPR053148">
    <property type="entry name" value="PD-DEXK-like_domain"/>
</dbReference>
<protein>
    <recommendedName>
        <fullName evidence="5">Cytoplasmic protein</fullName>
    </recommendedName>
</protein>
<evidence type="ECO:0000256" key="1">
    <source>
        <dbReference type="SAM" id="Coils"/>
    </source>
</evidence>
<dbReference type="InterPro" id="IPR009362">
    <property type="entry name" value="YhcG_C"/>
</dbReference>
<dbReference type="InterPro" id="IPR041527">
    <property type="entry name" value="YhcG_N"/>
</dbReference>
<dbReference type="GO" id="GO:0003676">
    <property type="term" value="F:nucleic acid binding"/>
    <property type="evidence" value="ECO:0007669"/>
    <property type="project" value="InterPro"/>
</dbReference>
<evidence type="ECO:0008006" key="5">
    <source>
        <dbReference type="Google" id="ProtNLM"/>
    </source>
</evidence>
<feature type="coiled-coil region" evidence="1">
    <location>
        <begin position="306"/>
        <end position="333"/>
    </location>
</feature>
<keyword evidence="1" id="KW-0175">Coiled coil</keyword>
<organism evidence="4">
    <name type="scientific">Chlorobium chlorochromatii (strain CaD3)</name>
    <dbReference type="NCBI Taxonomy" id="340177"/>
    <lineage>
        <taxon>Bacteria</taxon>
        <taxon>Pseudomonadati</taxon>
        <taxon>Chlorobiota</taxon>
        <taxon>Chlorobiia</taxon>
        <taxon>Chlorobiales</taxon>
        <taxon>Chlorobiaceae</taxon>
        <taxon>Chlorobium/Pelodictyon group</taxon>
        <taxon>Chlorobium</taxon>
    </lineage>
</organism>
<accession>Q3ATJ9</accession>
<dbReference type="eggNOG" id="COG4804">
    <property type="taxonomic scope" value="Bacteria"/>
</dbReference>
<dbReference type="Pfam" id="PF06250">
    <property type="entry name" value="YhcG_C"/>
    <property type="match status" value="1"/>
</dbReference>
<gene>
    <name evidence="4" type="ordered locus">Cag_0403</name>
</gene>
<dbReference type="PANTHER" id="PTHR30547">
    <property type="entry name" value="UNCHARACTERIZED PROTEIN YHCG-RELATED"/>
    <property type="match status" value="1"/>
</dbReference>
<dbReference type="OrthoDB" id="9801263at2"/>
<evidence type="ECO:0000259" key="2">
    <source>
        <dbReference type="Pfam" id="PF06250"/>
    </source>
</evidence>